<dbReference type="EMBL" id="BKCJ010121711">
    <property type="protein sequence ID" value="GEX65758.1"/>
    <property type="molecule type" value="Genomic_DNA"/>
</dbReference>
<gene>
    <name evidence="1" type="ORF">Tci_337733</name>
</gene>
<dbReference type="AlphaFoldDB" id="A0A699H832"/>
<evidence type="ECO:0000313" key="1">
    <source>
        <dbReference type="EMBL" id="GEX65758.1"/>
    </source>
</evidence>
<protein>
    <submittedName>
        <fullName evidence="1">Uncharacterized protein</fullName>
    </submittedName>
</protein>
<accession>A0A699H832</accession>
<reference evidence="1" key="1">
    <citation type="journal article" date="2019" name="Sci. Rep.">
        <title>Draft genome of Tanacetum cinerariifolium, the natural source of mosquito coil.</title>
        <authorList>
            <person name="Yamashiro T."/>
            <person name="Shiraishi A."/>
            <person name="Satake H."/>
            <person name="Nakayama K."/>
        </authorList>
    </citation>
    <scope>NUCLEOTIDE SEQUENCE</scope>
</reference>
<comment type="caution">
    <text evidence="1">The sequence shown here is derived from an EMBL/GenBank/DDBJ whole genome shotgun (WGS) entry which is preliminary data.</text>
</comment>
<proteinExistence type="predicted"/>
<organism evidence="1">
    <name type="scientific">Tanacetum cinerariifolium</name>
    <name type="common">Dalmatian daisy</name>
    <name type="synonym">Chrysanthemum cinerariifolium</name>
    <dbReference type="NCBI Taxonomy" id="118510"/>
    <lineage>
        <taxon>Eukaryota</taxon>
        <taxon>Viridiplantae</taxon>
        <taxon>Streptophyta</taxon>
        <taxon>Embryophyta</taxon>
        <taxon>Tracheophyta</taxon>
        <taxon>Spermatophyta</taxon>
        <taxon>Magnoliopsida</taxon>
        <taxon>eudicotyledons</taxon>
        <taxon>Gunneridae</taxon>
        <taxon>Pentapetalae</taxon>
        <taxon>asterids</taxon>
        <taxon>campanulids</taxon>
        <taxon>Asterales</taxon>
        <taxon>Asteraceae</taxon>
        <taxon>Asteroideae</taxon>
        <taxon>Anthemideae</taxon>
        <taxon>Anthemidinae</taxon>
        <taxon>Tanacetum</taxon>
    </lineage>
</organism>
<sequence>MSIVNIFVTMWHDVWSEAEPLSTSTTRRHSYAARLSDSTTSADVIEESIQKQPDDWIQQFPTLQNLGVHMFNQQSKDRINQSATRKE</sequence>
<name>A0A699H832_TANCI</name>